<evidence type="ECO:0000256" key="7">
    <source>
        <dbReference type="ARBA" id="ARBA00023176"/>
    </source>
</evidence>
<sequence length="435" mass="50235">MDLLVIKATSPNDFTIQDKYVHQLLKIFSLSSTSRRSFSVSFTRRFGRTRSWRVALKCLMLLHRLLRAVPESDLFRSELISARLSGLISLSPCRFRDDSSANYQHYSSFIKSYAHLVDEALDCYGCDSGNSLELAHVTENLLPDKLKELNRLIETLPQLLSLINRVMDCRPSETISRVFMIQSAMKHIVRDSFLCYKVFKAEISVLLDGLFQMPYRSCTAAFNIYKSAAAQASQLNEFYAWCRLNGICGAYEYPFIETIPKIHVQALEKFLGGMWQLTETESSSPTSSSNMTEYDDREEHGPGLKKSIIVDSGRWERFEEKDDMDHWQPPLIELEEHNNNSNNVGWETLLEASVKSILLSNTAPFEPDYSLFVYGHNKQKRMDESQGREVQVYNYLDYHRLLQQQLQLQQQPAYDMRMSCVRVYPPSDPAYPWGL</sequence>
<accession>A0A7N0UKH0</accession>
<comment type="subcellular location">
    <subcellularLocation>
        <location evidence="1">Cytoplasmic vesicle</location>
        <location evidence="1">Clathrin-coated vesicle</location>
    </subcellularLocation>
    <subcellularLocation>
        <location evidence="2">Golgi apparatus</location>
    </subcellularLocation>
    <subcellularLocation>
        <location evidence="3">Membrane</location>
        <location evidence="3">Clathrin-coated pit</location>
    </subcellularLocation>
</comment>
<dbReference type="GO" id="GO:0006900">
    <property type="term" value="P:vesicle budding from membrane"/>
    <property type="evidence" value="ECO:0007669"/>
    <property type="project" value="TreeGrafter"/>
</dbReference>
<dbReference type="GO" id="GO:0005905">
    <property type="term" value="C:clathrin-coated pit"/>
    <property type="evidence" value="ECO:0007669"/>
    <property type="project" value="UniProtKB-SubCell"/>
</dbReference>
<dbReference type="EnsemblPlants" id="Kaladp0070s0189.1.v1.1">
    <property type="protein sequence ID" value="Kaladp0070s0189.1.v1.1.CDS.1"/>
    <property type="gene ID" value="Kaladp0070s0189.v1.1"/>
</dbReference>
<dbReference type="GO" id="GO:0005794">
    <property type="term" value="C:Golgi apparatus"/>
    <property type="evidence" value="ECO:0007669"/>
    <property type="project" value="UniProtKB-SubCell"/>
</dbReference>
<evidence type="ECO:0000313" key="11">
    <source>
        <dbReference type="EnsemblPlants" id="Kaladp0070s0189.1.v1.1.CDS.1"/>
    </source>
</evidence>
<dbReference type="InterPro" id="IPR013809">
    <property type="entry name" value="ENTH"/>
</dbReference>
<dbReference type="AlphaFoldDB" id="A0A7N0UKH0"/>
<dbReference type="Pfam" id="PF07651">
    <property type="entry name" value="ANTH"/>
    <property type="match status" value="1"/>
</dbReference>
<feature type="domain" description="ENTH" evidence="10">
    <location>
        <begin position="1"/>
        <end position="131"/>
    </location>
</feature>
<evidence type="ECO:0000256" key="3">
    <source>
        <dbReference type="ARBA" id="ARBA00004600"/>
    </source>
</evidence>
<evidence type="ECO:0000256" key="5">
    <source>
        <dbReference type="ARBA" id="ARBA00023034"/>
    </source>
</evidence>
<dbReference type="InterPro" id="IPR008942">
    <property type="entry name" value="ENTH_VHS"/>
</dbReference>
<keyword evidence="7" id="KW-0168">Coated pit</keyword>
<dbReference type="PANTHER" id="PTHR22951:SF22">
    <property type="entry name" value="ENTH DOMAIN-CONTAINING PROTEIN"/>
    <property type="match status" value="1"/>
</dbReference>
<evidence type="ECO:0000256" key="2">
    <source>
        <dbReference type="ARBA" id="ARBA00004555"/>
    </source>
</evidence>
<evidence type="ECO:0000313" key="12">
    <source>
        <dbReference type="Proteomes" id="UP000594263"/>
    </source>
</evidence>
<dbReference type="SMART" id="SM00273">
    <property type="entry name" value="ENTH"/>
    <property type="match status" value="1"/>
</dbReference>
<proteinExistence type="predicted"/>
<dbReference type="InterPro" id="IPR014712">
    <property type="entry name" value="ANTH_dom_sf"/>
</dbReference>
<dbReference type="PROSITE" id="PS50942">
    <property type="entry name" value="ENTH"/>
    <property type="match status" value="1"/>
</dbReference>
<evidence type="ECO:0000256" key="6">
    <source>
        <dbReference type="ARBA" id="ARBA00023136"/>
    </source>
</evidence>
<dbReference type="GO" id="GO:0048268">
    <property type="term" value="P:clathrin coat assembly"/>
    <property type="evidence" value="ECO:0007669"/>
    <property type="project" value="InterPro"/>
</dbReference>
<keyword evidence="12" id="KW-1185">Reference proteome</keyword>
<dbReference type="FunFam" id="1.20.58.150:FF:000005">
    <property type="entry name" value="putative clathrin assembly protein At2g25430"/>
    <property type="match status" value="1"/>
</dbReference>
<dbReference type="GO" id="GO:0072583">
    <property type="term" value="P:clathrin-dependent endocytosis"/>
    <property type="evidence" value="ECO:0007669"/>
    <property type="project" value="InterPro"/>
</dbReference>
<dbReference type="Proteomes" id="UP000594263">
    <property type="component" value="Unplaced"/>
</dbReference>
<dbReference type="GO" id="GO:0000149">
    <property type="term" value="F:SNARE binding"/>
    <property type="evidence" value="ECO:0007669"/>
    <property type="project" value="TreeGrafter"/>
</dbReference>
<dbReference type="SUPFAM" id="SSF89009">
    <property type="entry name" value="GAT-like domain"/>
    <property type="match status" value="1"/>
</dbReference>
<evidence type="ECO:0000256" key="4">
    <source>
        <dbReference type="ARBA" id="ARBA00022583"/>
    </source>
</evidence>
<dbReference type="CDD" id="cd16987">
    <property type="entry name" value="ANTH_N_AP180_plant"/>
    <property type="match status" value="1"/>
</dbReference>
<dbReference type="InterPro" id="IPR011417">
    <property type="entry name" value="ANTH_dom"/>
</dbReference>
<feature type="compositionally biased region" description="Low complexity" evidence="9">
    <location>
        <begin position="279"/>
        <end position="292"/>
    </location>
</feature>
<dbReference type="OMA" id="RDSFICY"/>
<keyword evidence="6" id="KW-0472">Membrane</keyword>
<dbReference type="GO" id="GO:0032050">
    <property type="term" value="F:clathrin heavy chain binding"/>
    <property type="evidence" value="ECO:0007669"/>
    <property type="project" value="TreeGrafter"/>
</dbReference>
<reference evidence="11" key="1">
    <citation type="submission" date="2021-01" db="UniProtKB">
        <authorList>
            <consortium name="EnsemblPlants"/>
        </authorList>
    </citation>
    <scope>IDENTIFICATION</scope>
</reference>
<dbReference type="InterPro" id="IPR045192">
    <property type="entry name" value="AP180-like"/>
</dbReference>
<protein>
    <recommendedName>
        <fullName evidence="10">ENTH domain-containing protein</fullName>
    </recommendedName>
</protein>
<evidence type="ECO:0000256" key="9">
    <source>
        <dbReference type="SAM" id="MobiDB-lite"/>
    </source>
</evidence>
<dbReference type="GO" id="GO:0005546">
    <property type="term" value="F:phosphatidylinositol-4,5-bisphosphate binding"/>
    <property type="evidence" value="ECO:0007669"/>
    <property type="project" value="TreeGrafter"/>
</dbReference>
<dbReference type="Gene3D" id="1.25.40.90">
    <property type="match status" value="1"/>
</dbReference>
<dbReference type="SUPFAM" id="SSF48464">
    <property type="entry name" value="ENTH/VHS domain"/>
    <property type="match status" value="1"/>
</dbReference>
<keyword evidence="8" id="KW-0968">Cytoplasmic vesicle</keyword>
<dbReference type="GO" id="GO:0005545">
    <property type="term" value="F:1-phosphatidylinositol binding"/>
    <property type="evidence" value="ECO:0007669"/>
    <property type="project" value="InterPro"/>
</dbReference>
<dbReference type="InterPro" id="IPR048050">
    <property type="entry name" value="ANTH_N_plant"/>
</dbReference>
<evidence type="ECO:0000256" key="8">
    <source>
        <dbReference type="ARBA" id="ARBA00023329"/>
    </source>
</evidence>
<dbReference type="Gramene" id="Kaladp0070s0189.1.v1.1">
    <property type="protein sequence ID" value="Kaladp0070s0189.1.v1.1.CDS.1"/>
    <property type="gene ID" value="Kaladp0070s0189.v1.1"/>
</dbReference>
<organism evidence="11 12">
    <name type="scientific">Kalanchoe fedtschenkoi</name>
    <name type="common">Lavender scallops</name>
    <name type="synonym">South American air plant</name>
    <dbReference type="NCBI Taxonomy" id="63787"/>
    <lineage>
        <taxon>Eukaryota</taxon>
        <taxon>Viridiplantae</taxon>
        <taxon>Streptophyta</taxon>
        <taxon>Embryophyta</taxon>
        <taxon>Tracheophyta</taxon>
        <taxon>Spermatophyta</taxon>
        <taxon>Magnoliopsida</taxon>
        <taxon>eudicotyledons</taxon>
        <taxon>Gunneridae</taxon>
        <taxon>Pentapetalae</taxon>
        <taxon>Saxifragales</taxon>
        <taxon>Crassulaceae</taxon>
        <taxon>Kalanchoe</taxon>
    </lineage>
</organism>
<feature type="region of interest" description="Disordered" evidence="9">
    <location>
        <begin position="279"/>
        <end position="304"/>
    </location>
</feature>
<evidence type="ECO:0000259" key="10">
    <source>
        <dbReference type="PROSITE" id="PS50942"/>
    </source>
</evidence>
<dbReference type="PANTHER" id="PTHR22951">
    <property type="entry name" value="CLATHRIN ASSEMBLY PROTEIN"/>
    <property type="match status" value="1"/>
</dbReference>
<keyword evidence="5" id="KW-0333">Golgi apparatus</keyword>
<dbReference type="GO" id="GO:0030136">
    <property type="term" value="C:clathrin-coated vesicle"/>
    <property type="evidence" value="ECO:0007669"/>
    <property type="project" value="UniProtKB-SubCell"/>
</dbReference>
<name>A0A7N0UKH0_KALFE</name>
<dbReference type="Gene3D" id="1.20.58.150">
    <property type="entry name" value="ANTH domain"/>
    <property type="match status" value="1"/>
</dbReference>
<keyword evidence="4" id="KW-0254">Endocytosis</keyword>
<evidence type="ECO:0000256" key="1">
    <source>
        <dbReference type="ARBA" id="ARBA00004132"/>
    </source>
</evidence>